<dbReference type="InterPro" id="IPR015797">
    <property type="entry name" value="NUDIX_hydrolase-like_dom_sf"/>
</dbReference>
<dbReference type="InterPro" id="IPR000086">
    <property type="entry name" value="NUDIX_hydrolase_dom"/>
</dbReference>
<feature type="domain" description="Nudix hydrolase" evidence="1">
    <location>
        <begin position="12"/>
        <end position="146"/>
    </location>
</feature>
<keyword evidence="3" id="KW-1185">Reference proteome</keyword>
<dbReference type="OrthoDB" id="4172702at2"/>
<protein>
    <recommendedName>
        <fullName evidence="1">Nudix hydrolase domain-containing protein</fullName>
    </recommendedName>
</protein>
<dbReference type="EMBL" id="CP031194">
    <property type="protein sequence ID" value="AXG79924.1"/>
    <property type="molecule type" value="Genomic_DNA"/>
</dbReference>
<dbReference type="PROSITE" id="PS51462">
    <property type="entry name" value="NUDIX"/>
    <property type="match status" value="1"/>
</dbReference>
<dbReference type="SUPFAM" id="SSF55811">
    <property type="entry name" value="Nudix"/>
    <property type="match status" value="1"/>
</dbReference>
<evidence type="ECO:0000313" key="2">
    <source>
        <dbReference type="EMBL" id="AXG79924.1"/>
    </source>
</evidence>
<name>A0A345HTA0_9ACTN</name>
<dbReference type="RefSeq" id="WP_114661249.1">
    <property type="nucleotide sequence ID" value="NZ_CP031194.1"/>
</dbReference>
<proteinExistence type="predicted"/>
<dbReference type="Gene3D" id="3.90.79.10">
    <property type="entry name" value="Nucleoside Triphosphate Pyrophosphohydrolase"/>
    <property type="match status" value="1"/>
</dbReference>
<organism evidence="2 3">
    <name type="scientific">Streptomyces paludis</name>
    <dbReference type="NCBI Taxonomy" id="2282738"/>
    <lineage>
        <taxon>Bacteria</taxon>
        <taxon>Bacillati</taxon>
        <taxon>Actinomycetota</taxon>
        <taxon>Actinomycetes</taxon>
        <taxon>Kitasatosporales</taxon>
        <taxon>Streptomycetaceae</taxon>
        <taxon>Streptomyces</taxon>
    </lineage>
</organism>
<gene>
    <name evidence="2" type="ORF">DVK44_22260</name>
</gene>
<evidence type="ECO:0000313" key="3">
    <source>
        <dbReference type="Proteomes" id="UP000253868"/>
    </source>
</evidence>
<dbReference type="KEGG" id="spad:DVK44_22260"/>
<dbReference type="AlphaFoldDB" id="A0A345HTA0"/>
<reference evidence="3" key="1">
    <citation type="submission" date="2018-07" db="EMBL/GenBank/DDBJ databases">
        <authorList>
            <person name="Zhao J."/>
        </authorList>
    </citation>
    <scope>NUCLEOTIDE SEQUENCE [LARGE SCALE GENOMIC DNA]</scope>
    <source>
        <strain evidence="3">GSSD-12</strain>
    </source>
</reference>
<sequence>MYDEIDRPGPPPRRTGVAGFFARRIGGELNVLLSDHGRHTWQLPGGNAQDDEFLHEAYVREVTAKAGLPAASPEEILVVDHIPRGVTEAEGLDVVFKGSRIPPNSALGAPHDTEDGSPVTYRWATLHETNTLCRADERDRIHSAHEAWTTGRTAYLICGERYSSRPLAPSPWTE</sequence>
<dbReference type="Proteomes" id="UP000253868">
    <property type="component" value="Chromosome"/>
</dbReference>
<accession>A0A345HTA0</accession>
<evidence type="ECO:0000259" key="1">
    <source>
        <dbReference type="PROSITE" id="PS51462"/>
    </source>
</evidence>